<evidence type="ECO:0000259" key="3">
    <source>
        <dbReference type="PROSITE" id="PS51083"/>
    </source>
</evidence>
<dbReference type="Gramene" id="OBART10G16010.1">
    <property type="protein sequence ID" value="OBART10G16010.1"/>
    <property type="gene ID" value="OBART10G16010"/>
</dbReference>
<accession>A0A0D3HFQ6</accession>
<keyword evidence="5" id="KW-1185">Reference proteome</keyword>
<feature type="domain" description="HIT-type" evidence="3">
    <location>
        <begin position="36"/>
        <end position="68"/>
    </location>
</feature>
<dbReference type="CDD" id="cd23024">
    <property type="entry name" value="zf-HIT_ZNHIT2-3"/>
    <property type="match status" value="1"/>
</dbReference>
<feature type="compositionally biased region" description="Low complexity" evidence="2">
    <location>
        <begin position="200"/>
        <end position="212"/>
    </location>
</feature>
<evidence type="ECO:0000313" key="5">
    <source>
        <dbReference type="Proteomes" id="UP000026960"/>
    </source>
</evidence>
<dbReference type="STRING" id="65489.A0A0D3HFQ6"/>
<dbReference type="Proteomes" id="UP000026960">
    <property type="component" value="Chromosome 10"/>
</dbReference>
<evidence type="ECO:0000256" key="1">
    <source>
        <dbReference type="PROSITE-ProRule" id="PRU00453"/>
    </source>
</evidence>
<dbReference type="PANTHER" id="PTHR15555">
    <property type="entry name" value="ZINC FINGER HIT DOMAIN CONTAINING PROTEIN 2 PROTEIN FON -RELATED"/>
    <property type="match status" value="1"/>
</dbReference>
<evidence type="ECO:0000313" key="4">
    <source>
        <dbReference type="EnsemblPlants" id="OBART10G16010.1"/>
    </source>
</evidence>
<feature type="region of interest" description="Disordered" evidence="2">
    <location>
        <begin position="189"/>
        <end position="212"/>
    </location>
</feature>
<dbReference type="GO" id="GO:0008270">
    <property type="term" value="F:zinc ion binding"/>
    <property type="evidence" value="ECO:0007669"/>
    <property type="project" value="UniProtKB-UniRule"/>
</dbReference>
<evidence type="ECO:0000256" key="2">
    <source>
        <dbReference type="SAM" id="MobiDB-lite"/>
    </source>
</evidence>
<dbReference type="SUPFAM" id="SSF144232">
    <property type="entry name" value="HIT/MYND zinc finger-like"/>
    <property type="match status" value="1"/>
</dbReference>
<name>A0A0D3HFQ6_9ORYZ</name>
<dbReference type="PROSITE" id="PS51083">
    <property type="entry name" value="ZF_HIT"/>
    <property type="match status" value="1"/>
</dbReference>
<dbReference type="PANTHER" id="PTHR15555:SF0">
    <property type="entry name" value="ZINC FINGER HIT DOMAIN-CONTAINING PROTEIN 2"/>
    <property type="match status" value="1"/>
</dbReference>
<dbReference type="InterPro" id="IPR007009">
    <property type="entry name" value="Shq1_C"/>
</dbReference>
<dbReference type="HOGENOM" id="CLU_039057_0_0_1"/>
<organism evidence="4">
    <name type="scientific">Oryza barthii</name>
    <dbReference type="NCBI Taxonomy" id="65489"/>
    <lineage>
        <taxon>Eukaryota</taxon>
        <taxon>Viridiplantae</taxon>
        <taxon>Streptophyta</taxon>
        <taxon>Embryophyta</taxon>
        <taxon>Tracheophyta</taxon>
        <taxon>Spermatophyta</taxon>
        <taxon>Magnoliopsida</taxon>
        <taxon>Liliopsida</taxon>
        <taxon>Poales</taxon>
        <taxon>Poaceae</taxon>
        <taxon>BOP clade</taxon>
        <taxon>Oryzoideae</taxon>
        <taxon>Oryzeae</taxon>
        <taxon>Oryzinae</taxon>
        <taxon>Oryza</taxon>
    </lineage>
</organism>
<reference evidence="4" key="2">
    <citation type="submission" date="2015-03" db="UniProtKB">
        <authorList>
            <consortium name="EnsemblPlants"/>
        </authorList>
    </citation>
    <scope>IDENTIFICATION</scope>
</reference>
<reference evidence="4" key="1">
    <citation type="journal article" date="2009" name="Rice">
        <title>De Novo Next Generation Sequencing of Plant Genomes.</title>
        <authorList>
            <person name="Rounsley S."/>
            <person name="Marri P.R."/>
            <person name="Yu Y."/>
            <person name="He R."/>
            <person name="Sisneros N."/>
            <person name="Goicoechea J.L."/>
            <person name="Lee S.J."/>
            <person name="Angelova A."/>
            <person name="Kudrna D."/>
            <person name="Luo M."/>
            <person name="Affourtit J."/>
            <person name="Desany B."/>
            <person name="Knight J."/>
            <person name="Niazi F."/>
            <person name="Egholm M."/>
            <person name="Wing R.A."/>
        </authorList>
    </citation>
    <scope>NUCLEOTIDE SEQUENCE [LARGE SCALE GENOMIC DNA]</scope>
    <source>
        <strain evidence="4">cv. IRGC 105608</strain>
    </source>
</reference>
<keyword evidence="1" id="KW-0862">Zinc</keyword>
<dbReference type="AlphaFoldDB" id="A0A0D3HFQ6"/>
<dbReference type="Pfam" id="PF04438">
    <property type="entry name" value="zf-HIT"/>
    <property type="match status" value="1"/>
</dbReference>
<sequence>MEREVVVSEEAAASSSSSSSSAAAASFSLAETRVICRVCQKQFAQYTCPRCNARYCSLPCYKGHSVQCTESFMRENVMDELKQMQPEDESKKKMLDILKRFHLEEEDMDSEGEDESILSEELIQKVMSGDEIKLEDLSDDEIKRFRQALASGELSKMIEPWTPWWKKPSARSISLSPDGSQLIRQVSVEDTDTSDPMADPESSISEIPEGPESALPSLKQLTRAEPSPLLAVHLVDILYSYCFTLRLHNGDWRSDPFGASTVALSVSKVMGEDAKPETVSEALTACIEETCSPAYRHTGGFRFAIALVDDIISLLTLGGNALVCALCDFRRLIHIGERMLKAEKLGKAERSRSTQKLRAADRKLYFMTCWVHEQPNEAWSSLARLVEVQKASLEELDCGSQFQRAGRKNDAQSKVLIEEI</sequence>
<dbReference type="eggNOG" id="KOG4317">
    <property type="taxonomic scope" value="Eukaryota"/>
</dbReference>
<dbReference type="EnsemblPlants" id="OBART10G16010.1">
    <property type="protein sequence ID" value="OBART10G16010.1"/>
    <property type="gene ID" value="OBART10G16010"/>
</dbReference>
<dbReference type="InterPro" id="IPR039646">
    <property type="entry name" value="ZNHIT2"/>
</dbReference>
<dbReference type="Gene3D" id="3.30.60.190">
    <property type="match status" value="1"/>
</dbReference>
<proteinExistence type="predicted"/>
<dbReference type="PaxDb" id="65489-OBART10G16010.1"/>
<dbReference type="Pfam" id="PF04925">
    <property type="entry name" value="SHQ1"/>
    <property type="match status" value="1"/>
</dbReference>
<protein>
    <recommendedName>
        <fullName evidence="3">HIT-type domain-containing protein</fullName>
    </recommendedName>
</protein>
<keyword evidence="1" id="KW-0863">Zinc-finger</keyword>
<keyword evidence="1" id="KW-0479">Metal-binding</keyword>
<dbReference type="InterPro" id="IPR007529">
    <property type="entry name" value="Znf_HIT"/>
</dbReference>